<keyword evidence="7" id="KW-0645">Protease</keyword>
<comment type="subcellular location">
    <subcellularLocation>
        <location evidence="2">Cell membrane</location>
        <topology evidence="2">Single-pass type II membrane protein</topology>
    </subcellularLocation>
    <subcellularLocation>
        <location evidence="7">Membrane</location>
        <topology evidence="7">Single-pass type II membrane protein</topology>
    </subcellularLocation>
</comment>
<dbReference type="PROSITE" id="PS00761">
    <property type="entry name" value="SPASE_I_3"/>
    <property type="match status" value="1"/>
</dbReference>
<comment type="catalytic activity">
    <reaction evidence="1 7">
        <text>Cleavage of hydrophobic, N-terminal signal or leader sequences from secreted and periplasmic proteins.</text>
        <dbReference type="EC" id="3.4.21.89"/>
    </reaction>
</comment>
<dbReference type="PANTHER" id="PTHR43390">
    <property type="entry name" value="SIGNAL PEPTIDASE I"/>
    <property type="match status" value="1"/>
</dbReference>
<dbReference type="EC" id="3.4.21.89" evidence="4 7"/>
<dbReference type="CDD" id="cd06530">
    <property type="entry name" value="S26_SPase_I"/>
    <property type="match status" value="1"/>
</dbReference>
<evidence type="ECO:0000256" key="6">
    <source>
        <dbReference type="PIRSR" id="PIRSR600223-1"/>
    </source>
</evidence>
<evidence type="ECO:0000256" key="5">
    <source>
        <dbReference type="ARBA" id="ARBA00022801"/>
    </source>
</evidence>
<dbReference type="SUPFAM" id="SSF51306">
    <property type="entry name" value="LexA/Signal peptidase"/>
    <property type="match status" value="1"/>
</dbReference>
<dbReference type="NCBIfam" id="TIGR02227">
    <property type="entry name" value="sigpep_I_bact"/>
    <property type="match status" value="1"/>
</dbReference>
<dbReference type="InterPro" id="IPR019533">
    <property type="entry name" value="Peptidase_S26"/>
</dbReference>
<feature type="active site" evidence="6">
    <location>
        <position position="94"/>
    </location>
</feature>
<evidence type="ECO:0000313" key="9">
    <source>
        <dbReference type="EMBL" id="KRM91293.1"/>
    </source>
</evidence>
<keyword evidence="5 7" id="KW-0378">Hydrolase</keyword>
<keyword evidence="7" id="KW-0472">Membrane</keyword>
<dbReference type="Proteomes" id="UP000051586">
    <property type="component" value="Unassembled WGS sequence"/>
</dbReference>
<gene>
    <name evidence="9" type="ORF">FC87_GL001013</name>
</gene>
<dbReference type="Gene3D" id="2.10.109.10">
    <property type="entry name" value="Umud Fragment, subunit A"/>
    <property type="match status" value="1"/>
</dbReference>
<evidence type="ECO:0000313" key="10">
    <source>
        <dbReference type="Proteomes" id="UP000051586"/>
    </source>
</evidence>
<organism evidence="9 10">
    <name type="scientific">Fructilactobacillus florum DSM 22689 = JCM 16035</name>
    <dbReference type="NCBI Taxonomy" id="1423745"/>
    <lineage>
        <taxon>Bacteria</taxon>
        <taxon>Bacillati</taxon>
        <taxon>Bacillota</taxon>
        <taxon>Bacilli</taxon>
        <taxon>Lactobacillales</taxon>
        <taxon>Lactobacillaceae</taxon>
        <taxon>Fructilactobacillus</taxon>
    </lineage>
</organism>
<evidence type="ECO:0000256" key="7">
    <source>
        <dbReference type="RuleBase" id="RU362042"/>
    </source>
</evidence>
<evidence type="ECO:0000256" key="4">
    <source>
        <dbReference type="ARBA" id="ARBA00013208"/>
    </source>
</evidence>
<feature type="transmembrane region" description="Helical" evidence="7">
    <location>
        <begin position="6"/>
        <end position="24"/>
    </location>
</feature>
<comment type="similarity">
    <text evidence="3 7">Belongs to the peptidase S26 family.</text>
</comment>
<feature type="domain" description="Peptidase S26" evidence="8">
    <location>
        <begin position="8"/>
        <end position="194"/>
    </location>
</feature>
<comment type="caution">
    <text evidence="9">The sequence shown here is derived from an EMBL/GenBank/DDBJ whole genome shotgun (WGS) entry which is preliminary data.</text>
</comment>
<evidence type="ECO:0000256" key="2">
    <source>
        <dbReference type="ARBA" id="ARBA00004401"/>
    </source>
</evidence>
<feature type="active site" evidence="6">
    <location>
        <position position="38"/>
    </location>
</feature>
<dbReference type="InterPro" id="IPR000223">
    <property type="entry name" value="Pept_S26A_signal_pept_1"/>
</dbReference>
<protein>
    <recommendedName>
        <fullName evidence="4 7">Signal peptidase I</fullName>
        <ecNumber evidence="4 7">3.4.21.89</ecNumber>
    </recommendedName>
</protein>
<reference evidence="9 10" key="1">
    <citation type="journal article" date="2015" name="Genome Announc.">
        <title>Expanding the biotechnology potential of lactobacilli through comparative genomics of 213 strains and associated genera.</title>
        <authorList>
            <person name="Sun Z."/>
            <person name="Harris H.M."/>
            <person name="McCann A."/>
            <person name="Guo C."/>
            <person name="Argimon S."/>
            <person name="Zhang W."/>
            <person name="Yang X."/>
            <person name="Jeffery I.B."/>
            <person name="Cooney J.C."/>
            <person name="Kagawa T.F."/>
            <person name="Liu W."/>
            <person name="Song Y."/>
            <person name="Salvetti E."/>
            <person name="Wrobel A."/>
            <person name="Rasinkangas P."/>
            <person name="Parkhill J."/>
            <person name="Rea M.C."/>
            <person name="O'Sullivan O."/>
            <person name="Ritari J."/>
            <person name="Douillard F.P."/>
            <person name="Paul Ross R."/>
            <person name="Yang R."/>
            <person name="Briner A.E."/>
            <person name="Felis G.E."/>
            <person name="de Vos W.M."/>
            <person name="Barrangou R."/>
            <person name="Klaenhammer T.R."/>
            <person name="Caufield P.W."/>
            <person name="Cui Y."/>
            <person name="Zhang H."/>
            <person name="O'Toole P.W."/>
        </authorList>
    </citation>
    <scope>NUCLEOTIDE SEQUENCE [LARGE SCALE GENOMIC DNA]</scope>
    <source>
        <strain evidence="9 10">DSM 22689</strain>
    </source>
</reference>
<dbReference type="InterPro" id="IPR036286">
    <property type="entry name" value="LexA/Signal_pep-like_sf"/>
</dbReference>
<dbReference type="PRINTS" id="PR00727">
    <property type="entry name" value="LEADERPTASE"/>
</dbReference>
<dbReference type="GO" id="GO:0004252">
    <property type="term" value="F:serine-type endopeptidase activity"/>
    <property type="evidence" value="ECO:0007669"/>
    <property type="project" value="InterPro"/>
</dbReference>
<dbReference type="STRING" id="1423745.GCA_001311215_01180"/>
<keyword evidence="7" id="KW-0812">Transmembrane</keyword>
<dbReference type="GO" id="GO:0005886">
    <property type="term" value="C:plasma membrane"/>
    <property type="evidence" value="ECO:0007669"/>
    <property type="project" value="UniProtKB-SubCell"/>
</dbReference>
<dbReference type="InterPro" id="IPR019757">
    <property type="entry name" value="Pept_S26A_signal_pept_1_Lys-AS"/>
</dbReference>
<accession>A0A0R2CI03</accession>
<dbReference type="GO" id="GO:0009003">
    <property type="term" value="F:signal peptidase activity"/>
    <property type="evidence" value="ECO:0007669"/>
    <property type="project" value="UniProtKB-EC"/>
</dbReference>
<dbReference type="AlphaFoldDB" id="A0A0R2CI03"/>
<keyword evidence="7" id="KW-1133">Transmembrane helix</keyword>
<evidence type="ECO:0000256" key="1">
    <source>
        <dbReference type="ARBA" id="ARBA00000677"/>
    </source>
</evidence>
<evidence type="ECO:0000256" key="3">
    <source>
        <dbReference type="ARBA" id="ARBA00009370"/>
    </source>
</evidence>
<dbReference type="InterPro" id="IPR019758">
    <property type="entry name" value="Pept_S26A_signal_pept_1_CS"/>
</dbReference>
<dbReference type="PATRIC" id="fig|1423745.4.peg.1076"/>
<dbReference type="RefSeq" id="WP_035421827.1">
    <property type="nucleotide sequence ID" value="NZ_AYZI01000006.1"/>
</dbReference>
<dbReference type="EMBL" id="AYZI01000006">
    <property type="protein sequence ID" value="KRM91293.1"/>
    <property type="molecule type" value="Genomic_DNA"/>
</dbReference>
<dbReference type="PANTHER" id="PTHR43390:SF1">
    <property type="entry name" value="CHLOROPLAST PROCESSING PEPTIDASE"/>
    <property type="match status" value="1"/>
</dbReference>
<dbReference type="Pfam" id="PF10502">
    <property type="entry name" value="Peptidase_S26"/>
    <property type="match status" value="1"/>
</dbReference>
<sequence>MKTFKSIFSWIIPIVIGLAIALLIRQFVFTMARVDGPSMEPNLVNNERIIAWRQAKIKRNSVIVFNASGVDPDAAANTSFTKRILGTAGTDYVKRVVGMPGDTVAFQNGKILINGKVVDQGYISKTEQRKGTEYEAQPGNWDLKSLSTNWSKDNGAMKVPQGKYFVLGDHRSVSNDSRYWGFVPQDKVIGVVKTFPWSTTKQQRENVNDRS</sequence>
<dbReference type="PROSITE" id="PS00760">
    <property type="entry name" value="SPASE_I_2"/>
    <property type="match status" value="1"/>
</dbReference>
<evidence type="ECO:0000259" key="8">
    <source>
        <dbReference type="Pfam" id="PF10502"/>
    </source>
</evidence>
<proteinExistence type="inferred from homology"/>
<name>A0A0R2CI03_9LACO</name>
<dbReference type="GO" id="GO:0006465">
    <property type="term" value="P:signal peptide processing"/>
    <property type="evidence" value="ECO:0007669"/>
    <property type="project" value="InterPro"/>
</dbReference>